<protein>
    <submittedName>
        <fullName evidence="7">Prenyltransferase</fullName>
    </submittedName>
</protein>
<dbReference type="PANTHER" id="PTHR11048:SF5">
    <property type="entry name" value="DECAPRENYL-PHOSPHATE PHOSPHORIBOSYLTRANSFERASE"/>
    <property type="match status" value="1"/>
</dbReference>
<dbReference type="InterPro" id="IPR039653">
    <property type="entry name" value="Prenyltransferase"/>
</dbReference>
<evidence type="ECO:0000256" key="2">
    <source>
        <dbReference type="ARBA" id="ARBA00022475"/>
    </source>
</evidence>
<name>X7EC56_9RHOB</name>
<dbReference type="InterPro" id="IPR044878">
    <property type="entry name" value="UbiA_sf"/>
</dbReference>
<reference evidence="7 8" key="1">
    <citation type="submission" date="2014-01" db="EMBL/GenBank/DDBJ databases">
        <title>Roseivivax halodurans JCM 10272 Genome Sequencing.</title>
        <authorList>
            <person name="Lai Q."/>
            <person name="Li G."/>
            <person name="Shao Z."/>
        </authorList>
    </citation>
    <scope>NUCLEOTIDE SEQUENCE [LARGE SCALE GENOMIC DNA]</scope>
    <source>
        <strain evidence="7 8">JCM 10272</strain>
    </source>
</reference>
<dbReference type="OrthoDB" id="9803632at2"/>
<feature type="transmembrane region" description="Helical" evidence="6">
    <location>
        <begin position="427"/>
        <end position="445"/>
    </location>
</feature>
<dbReference type="eggNOG" id="COG0382">
    <property type="taxonomic scope" value="Bacteria"/>
</dbReference>
<dbReference type="PANTHER" id="PTHR11048">
    <property type="entry name" value="PRENYLTRANSFERASES"/>
    <property type="match status" value="1"/>
</dbReference>
<evidence type="ECO:0000313" key="8">
    <source>
        <dbReference type="Proteomes" id="UP000022447"/>
    </source>
</evidence>
<dbReference type="PATRIC" id="fig|1449350.3.peg.4025"/>
<accession>X7EC56</accession>
<keyword evidence="8" id="KW-1185">Reference proteome</keyword>
<sequence>MDDSGVFETDTRDLVLVVDLDGTLIRTDMLYETFWAAVSQRWTNGFAAAMSLAGGRAALKRRLEALGAVDPASLPYDQDVLSYLRAWRLGGGRVALVSASDQRVVERIATYLGLFDEAHGSDGTQNLKGETKAEFLRGRYGAGRYAYIGDSEADLAVWSGAARAVTVGVTPALAVRAEEAAGVVEHLSPRQRRLRPLIRAMRPHQWLKNILVFLPMMAAHQFTAGTIGQAVLAFVAFSLIASSVYLLNDLLDLSADRAHPRKRNRPFASGALPLSWGTLLTPALLVAGFAIATVLGPALVGVMALYYVTTTLYSFSLKRKLVIDICALASLYTLRIVAGGVATGIPLSVWLLAFSIFFFFALAAMKRQAELVHGAAAGQDQAHGRGYRTSDTPLVANMAVSSGYVSVLVMALYLNTVAVRDLYAETAPLWGICLVLLFWLSRMVMITHRGDMHDDPVVFAAKDRVSMLCAAIIFGCAVAGAMW</sequence>
<feature type="transmembrane region" description="Helical" evidence="6">
    <location>
        <begin position="267"/>
        <end position="285"/>
    </location>
</feature>
<evidence type="ECO:0000256" key="5">
    <source>
        <dbReference type="ARBA" id="ARBA00023136"/>
    </source>
</evidence>
<feature type="transmembrane region" description="Helical" evidence="6">
    <location>
        <begin position="321"/>
        <end position="341"/>
    </location>
</feature>
<dbReference type="Proteomes" id="UP000022447">
    <property type="component" value="Unassembled WGS sequence"/>
</dbReference>
<dbReference type="RefSeq" id="WP_037266822.1">
    <property type="nucleotide sequence ID" value="NZ_JALZ01000053.1"/>
</dbReference>
<dbReference type="AlphaFoldDB" id="X7EC56"/>
<comment type="subcellular location">
    <subcellularLocation>
        <location evidence="1">Membrane</location>
        <topology evidence="1">Multi-pass membrane protein</topology>
    </subcellularLocation>
</comment>
<keyword evidence="2" id="KW-1003">Cell membrane</keyword>
<evidence type="ECO:0000256" key="1">
    <source>
        <dbReference type="ARBA" id="ARBA00004141"/>
    </source>
</evidence>
<evidence type="ECO:0000313" key="7">
    <source>
        <dbReference type="EMBL" id="ETX12786.1"/>
    </source>
</evidence>
<keyword evidence="4 6" id="KW-1133">Transmembrane helix</keyword>
<dbReference type="GO" id="GO:0009247">
    <property type="term" value="P:glycolipid biosynthetic process"/>
    <property type="evidence" value="ECO:0007669"/>
    <property type="project" value="TreeGrafter"/>
</dbReference>
<dbReference type="Gene3D" id="1.10.357.140">
    <property type="entry name" value="UbiA prenyltransferase"/>
    <property type="match status" value="1"/>
</dbReference>
<proteinExistence type="predicted"/>
<feature type="transmembrane region" description="Helical" evidence="6">
    <location>
        <begin position="465"/>
        <end position="482"/>
    </location>
</feature>
<dbReference type="InterPro" id="IPR023214">
    <property type="entry name" value="HAD_sf"/>
</dbReference>
<keyword evidence="3 6" id="KW-0812">Transmembrane</keyword>
<dbReference type="Pfam" id="PF01040">
    <property type="entry name" value="UbiA"/>
    <property type="match status" value="1"/>
</dbReference>
<feature type="transmembrane region" description="Helical" evidence="6">
    <location>
        <begin position="291"/>
        <end position="309"/>
    </location>
</feature>
<keyword evidence="5 6" id="KW-0472">Membrane</keyword>
<gene>
    <name evidence="7" type="ORF">OCH239_17120</name>
</gene>
<dbReference type="InterPro" id="IPR000537">
    <property type="entry name" value="UbiA_prenyltransferase"/>
</dbReference>
<evidence type="ECO:0000256" key="3">
    <source>
        <dbReference type="ARBA" id="ARBA00022692"/>
    </source>
</evidence>
<dbReference type="InterPro" id="IPR036412">
    <property type="entry name" value="HAD-like_sf"/>
</dbReference>
<feature type="transmembrane region" description="Helical" evidence="6">
    <location>
        <begin position="347"/>
        <end position="365"/>
    </location>
</feature>
<dbReference type="Pfam" id="PF12710">
    <property type="entry name" value="HAD"/>
    <property type="match status" value="1"/>
</dbReference>
<feature type="transmembrane region" description="Helical" evidence="6">
    <location>
        <begin position="394"/>
        <end position="415"/>
    </location>
</feature>
<evidence type="ECO:0000256" key="6">
    <source>
        <dbReference type="SAM" id="Phobius"/>
    </source>
</evidence>
<dbReference type="GO" id="GO:0005886">
    <property type="term" value="C:plasma membrane"/>
    <property type="evidence" value="ECO:0007669"/>
    <property type="project" value="TreeGrafter"/>
</dbReference>
<evidence type="ECO:0000256" key="4">
    <source>
        <dbReference type="ARBA" id="ARBA00022989"/>
    </source>
</evidence>
<dbReference type="Gene3D" id="3.40.50.1000">
    <property type="entry name" value="HAD superfamily/HAD-like"/>
    <property type="match status" value="1"/>
</dbReference>
<dbReference type="GO" id="GO:0016765">
    <property type="term" value="F:transferase activity, transferring alkyl or aryl (other than methyl) groups"/>
    <property type="evidence" value="ECO:0007669"/>
    <property type="project" value="InterPro"/>
</dbReference>
<dbReference type="STRING" id="1449350.OCH239_17120"/>
<dbReference type="EMBL" id="JALZ01000053">
    <property type="protein sequence ID" value="ETX12786.1"/>
    <property type="molecule type" value="Genomic_DNA"/>
</dbReference>
<feature type="transmembrane region" description="Helical" evidence="6">
    <location>
        <begin position="230"/>
        <end position="247"/>
    </location>
</feature>
<dbReference type="SUPFAM" id="SSF56784">
    <property type="entry name" value="HAD-like"/>
    <property type="match status" value="1"/>
</dbReference>
<keyword evidence="7" id="KW-0808">Transferase</keyword>
<organism evidence="7 8">
    <name type="scientific">Roseivivax halodurans JCM 10272</name>
    <dbReference type="NCBI Taxonomy" id="1449350"/>
    <lineage>
        <taxon>Bacteria</taxon>
        <taxon>Pseudomonadati</taxon>
        <taxon>Pseudomonadota</taxon>
        <taxon>Alphaproteobacteria</taxon>
        <taxon>Rhodobacterales</taxon>
        <taxon>Roseobacteraceae</taxon>
        <taxon>Roseivivax</taxon>
    </lineage>
</organism>
<dbReference type="CDD" id="cd13963">
    <property type="entry name" value="PT_UbiA_2"/>
    <property type="match status" value="1"/>
</dbReference>
<dbReference type="NCBIfam" id="NF006088">
    <property type="entry name" value="PRK08238.1"/>
    <property type="match status" value="1"/>
</dbReference>
<comment type="caution">
    <text evidence="7">The sequence shown here is derived from an EMBL/GenBank/DDBJ whole genome shotgun (WGS) entry which is preliminary data.</text>
</comment>